<dbReference type="EMBL" id="JAHQIW010007065">
    <property type="protein sequence ID" value="KAJ1371915.1"/>
    <property type="molecule type" value="Genomic_DNA"/>
</dbReference>
<accession>A0AAD5WJC1</accession>
<dbReference type="AlphaFoldDB" id="A0AAD5WJC1"/>
<dbReference type="Proteomes" id="UP001196413">
    <property type="component" value="Unassembled WGS sequence"/>
</dbReference>
<proteinExistence type="predicted"/>
<evidence type="ECO:0000313" key="1">
    <source>
        <dbReference type="EMBL" id="KAJ1371915.1"/>
    </source>
</evidence>
<protein>
    <submittedName>
        <fullName evidence="1">Uncharacterized protein</fullName>
    </submittedName>
</protein>
<gene>
    <name evidence="1" type="ORF">KIN20_033955</name>
</gene>
<comment type="caution">
    <text evidence="1">The sequence shown here is derived from an EMBL/GenBank/DDBJ whole genome shotgun (WGS) entry which is preliminary data.</text>
</comment>
<name>A0AAD5WJC1_PARTN</name>
<organism evidence="1 2">
    <name type="scientific">Parelaphostrongylus tenuis</name>
    <name type="common">Meningeal worm</name>
    <dbReference type="NCBI Taxonomy" id="148309"/>
    <lineage>
        <taxon>Eukaryota</taxon>
        <taxon>Metazoa</taxon>
        <taxon>Ecdysozoa</taxon>
        <taxon>Nematoda</taxon>
        <taxon>Chromadorea</taxon>
        <taxon>Rhabditida</taxon>
        <taxon>Rhabditina</taxon>
        <taxon>Rhabditomorpha</taxon>
        <taxon>Strongyloidea</taxon>
        <taxon>Metastrongylidae</taxon>
        <taxon>Parelaphostrongylus</taxon>
    </lineage>
</organism>
<evidence type="ECO:0000313" key="2">
    <source>
        <dbReference type="Proteomes" id="UP001196413"/>
    </source>
</evidence>
<reference evidence="1" key="1">
    <citation type="submission" date="2021-06" db="EMBL/GenBank/DDBJ databases">
        <title>Parelaphostrongylus tenuis whole genome reference sequence.</title>
        <authorList>
            <person name="Garwood T.J."/>
            <person name="Larsen P.A."/>
            <person name="Fountain-Jones N.M."/>
            <person name="Garbe J.R."/>
            <person name="Macchietto M.G."/>
            <person name="Kania S.A."/>
            <person name="Gerhold R.W."/>
            <person name="Richards J.E."/>
            <person name="Wolf T.M."/>
        </authorList>
    </citation>
    <scope>NUCLEOTIDE SEQUENCE</scope>
    <source>
        <strain evidence="1">MNPRO001-30</strain>
        <tissue evidence="1">Meninges</tissue>
    </source>
</reference>
<keyword evidence="2" id="KW-1185">Reference proteome</keyword>
<sequence length="101" mass="11117">MLVVSKRFFLSKQCSDSLMRWESDGDRCLANTVDDPSAPNANRSTSALFSWQRVVLHCLEAKGLDDGGDVEFLDYNGSDADIDGLTGLQNVPINRPTAPRK</sequence>